<dbReference type="NCBIfam" id="TIGR04521">
    <property type="entry name" value="ECF_ATPase_2"/>
    <property type="match status" value="1"/>
</dbReference>
<evidence type="ECO:0000256" key="2">
    <source>
        <dbReference type="ARBA" id="ARBA00022448"/>
    </source>
</evidence>
<evidence type="ECO:0000256" key="6">
    <source>
        <dbReference type="ARBA" id="ARBA00022967"/>
    </source>
</evidence>
<dbReference type="InterPro" id="IPR015856">
    <property type="entry name" value="ABC_transpr_CbiO/EcfA_su"/>
</dbReference>
<dbReference type="AlphaFoldDB" id="B1YH81"/>
<dbReference type="InterPro" id="IPR030946">
    <property type="entry name" value="EcfA2"/>
</dbReference>
<dbReference type="CDD" id="cd03225">
    <property type="entry name" value="ABC_cobalt_CbiO_domain1"/>
    <property type="match status" value="1"/>
</dbReference>
<dbReference type="SMART" id="SM00382">
    <property type="entry name" value="AAA"/>
    <property type="match status" value="1"/>
</dbReference>
<dbReference type="GO" id="GO:0043190">
    <property type="term" value="C:ATP-binding cassette (ABC) transporter complex"/>
    <property type="evidence" value="ECO:0007669"/>
    <property type="project" value="TreeGrafter"/>
</dbReference>
<dbReference type="InterPro" id="IPR050095">
    <property type="entry name" value="ECF_ABC_transporter_ATP-bd"/>
</dbReference>
<protein>
    <recommendedName>
        <fullName evidence="8">Energy-coupling factor transporter ATP-binding protein EcfA2</fullName>
        <ecNumber evidence="8">7.-.-.-</ecNumber>
    </recommendedName>
</protein>
<dbReference type="PANTHER" id="PTHR43553">
    <property type="entry name" value="HEAVY METAL TRANSPORTER"/>
    <property type="match status" value="1"/>
</dbReference>
<feature type="domain" description="ABC transporter" evidence="9">
    <location>
        <begin position="5"/>
        <end position="245"/>
    </location>
</feature>
<dbReference type="InterPro" id="IPR003593">
    <property type="entry name" value="AAA+_ATPase"/>
</dbReference>
<comment type="subunit">
    <text evidence="8">Forms a stable energy-coupling factor (ECF) transporter complex composed of 2 membrane-embedded substrate-binding proteins (S component), 2 ATP-binding proteins (A component) and 2 transmembrane proteins (T component).</text>
</comment>
<dbReference type="KEGG" id="esi:Exig_0126"/>
<dbReference type="GO" id="GO:0042626">
    <property type="term" value="F:ATPase-coupled transmembrane transporter activity"/>
    <property type="evidence" value="ECO:0007669"/>
    <property type="project" value="TreeGrafter"/>
</dbReference>
<dbReference type="PROSITE" id="PS00211">
    <property type="entry name" value="ABC_TRANSPORTER_1"/>
    <property type="match status" value="1"/>
</dbReference>
<dbReference type="Proteomes" id="UP000001681">
    <property type="component" value="Chromosome"/>
</dbReference>
<sequence>MPILIQELNYTYQLNSPFERVALRDVNLEIPSGALVAFVGHTGSGKSTLVQHINGLLKPTAGKVQVDDIIIEPKRKQDLKALRKRVGLVFQYPEYQLFEETVLKDVMFGPMNFGHAPAEAERLAKDALRTVGLDEVFWSRSPFDLSGGQMRRVAIAGVLASQPDVLIVDEPTAGLDPQGRKQMLSLFAELHAQSGMTLLLITHDMDQVLEYTNRVVVMEEGQVAYDGEPMGLFRQETLLRQFHLDLPHVLAFAWQMADQLNQPRPSLQTEAELIDWILHVREDKR</sequence>
<evidence type="ECO:0000256" key="5">
    <source>
        <dbReference type="ARBA" id="ARBA00022840"/>
    </source>
</evidence>
<evidence type="ECO:0000256" key="4">
    <source>
        <dbReference type="ARBA" id="ARBA00022741"/>
    </source>
</evidence>
<reference evidence="10 11" key="1">
    <citation type="journal article" date="2006" name="Extremophiles">
        <title>Characterization of Exiguobacterium isolates from the Siberian permafrost. Description of Exiguobacterium sibiricum sp. nov.</title>
        <authorList>
            <person name="Rodrigues D.F."/>
            <person name="Goris J."/>
            <person name="Vishnivetskaya T."/>
            <person name="Gilichinsky D."/>
            <person name="Thomashow M.F."/>
            <person name="Tiedje J.M."/>
        </authorList>
    </citation>
    <scope>NUCLEOTIDE SEQUENCE [LARGE SCALE GENOMIC DNA]</scope>
    <source>
        <strain evidence="11">DSM 17290 / CIP 109462 / JCM 13490 / 255-15</strain>
    </source>
</reference>
<keyword evidence="7 8" id="KW-0472">Membrane</keyword>
<comment type="similarity">
    <text evidence="8">Belongs to the ABC transporter superfamily. Energy-coupling factor EcfA family.</text>
</comment>
<keyword evidence="6" id="KW-1278">Translocase</keyword>
<dbReference type="OrthoDB" id="9784332at2"/>
<dbReference type="GO" id="GO:0015087">
    <property type="term" value="F:cobalt ion transmembrane transporter activity"/>
    <property type="evidence" value="ECO:0007669"/>
    <property type="project" value="UniProtKB-ARBA"/>
</dbReference>
<reference evidence="11" key="3">
    <citation type="submission" date="2008-04" db="EMBL/GenBank/DDBJ databases">
        <title>Complete sequence of chromosome of Exiguobacterium sibiricum 255-15.</title>
        <authorList>
            <consortium name="US DOE Joint Genome Institute"/>
            <person name="Copeland A."/>
            <person name="Lucas S."/>
            <person name="Lapidus A."/>
            <person name="Glavina del Rio T."/>
            <person name="Dalin E."/>
            <person name="Tice H."/>
            <person name="Bruce D."/>
            <person name="Goodwin L."/>
            <person name="Pitluck S."/>
            <person name="Kiss H."/>
            <person name="Chertkov O."/>
            <person name="Monk C."/>
            <person name="Brettin T."/>
            <person name="Detter J.C."/>
            <person name="Han C."/>
            <person name="Kuske C.R."/>
            <person name="Schmutz J."/>
            <person name="Larimer F."/>
            <person name="Land M."/>
            <person name="Hauser L."/>
            <person name="Kyrpides N."/>
            <person name="Mikhailova N."/>
            <person name="Vishnivetskaya T."/>
            <person name="Rodrigues D.F."/>
            <person name="Gilichinsky D."/>
            <person name="Tiedje J."/>
            <person name="Richardson P."/>
        </authorList>
    </citation>
    <scope>NUCLEOTIDE SEQUENCE [LARGE SCALE GENOMIC DNA]</scope>
    <source>
        <strain evidence="11">DSM 17290 / CIP 109462 / JCM 13490 / 255-15</strain>
    </source>
</reference>
<proteinExistence type="inferred from homology"/>
<comment type="subcellular location">
    <subcellularLocation>
        <location evidence="1 8">Cell membrane</location>
        <topology evidence="1 8">Peripheral membrane protein</topology>
    </subcellularLocation>
</comment>
<dbReference type="PROSITE" id="PS50893">
    <property type="entry name" value="ABC_TRANSPORTER_2"/>
    <property type="match status" value="1"/>
</dbReference>
<reference evidence="10 11" key="2">
    <citation type="journal article" date="2008" name="BMC Genomics">
        <title>Architecture of thermal adaptation in an Exiguobacterium sibiricum strain isolated from 3 million year old permafrost: a genome and transcriptome approach.</title>
        <authorList>
            <person name="Rodrigues D.F."/>
            <person name="Ivanova N."/>
            <person name="He Z."/>
            <person name="Huebner M."/>
            <person name="Zhou J."/>
            <person name="Tiedje J.M."/>
        </authorList>
    </citation>
    <scope>NUCLEOTIDE SEQUENCE [LARGE SCALE GENOMIC DNA]</scope>
    <source>
        <strain evidence="11">DSM 17290 / CIP 109462 / JCM 13490 / 255-15</strain>
    </source>
</reference>
<dbReference type="GO" id="GO:0005524">
    <property type="term" value="F:ATP binding"/>
    <property type="evidence" value="ECO:0007669"/>
    <property type="project" value="UniProtKB-UniRule"/>
</dbReference>
<dbReference type="InterPro" id="IPR027417">
    <property type="entry name" value="P-loop_NTPase"/>
</dbReference>
<keyword evidence="2 8" id="KW-0813">Transport</keyword>
<keyword evidence="3 8" id="KW-1003">Cell membrane</keyword>
<dbReference type="InterPro" id="IPR003439">
    <property type="entry name" value="ABC_transporter-like_ATP-bd"/>
</dbReference>
<evidence type="ECO:0000313" key="11">
    <source>
        <dbReference type="Proteomes" id="UP000001681"/>
    </source>
</evidence>
<organism evidence="10 11">
    <name type="scientific">Exiguobacterium sibiricum (strain DSM 17290 / CCUG 55495 / CIP 109462 / JCM 13490 / 255-15)</name>
    <dbReference type="NCBI Taxonomy" id="262543"/>
    <lineage>
        <taxon>Bacteria</taxon>
        <taxon>Bacillati</taxon>
        <taxon>Bacillota</taxon>
        <taxon>Bacilli</taxon>
        <taxon>Bacillales</taxon>
        <taxon>Bacillales Family XII. Incertae Sedis</taxon>
        <taxon>Exiguobacterium</taxon>
    </lineage>
</organism>
<evidence type="ECO:0000256" key="7">
    <source>
        <dbReference type="ARBA" id="ARBA00023136"/>
    </source>
</evidence>
<keyword evidence="5 8" id="KW-0067">ATP-binding</keyword>
<dbReference type="PANTHER" id="PTHR43553:SF27">
    <property type="entry name" value="ENERGY-COUPLING FACTOR TRANSPORTER ATP-BINDING PROTEIN ECFA2"/>
    <property type="match status" value="1"/>
</dbReference>
<dbReference type="RefSeq" id="WP_012369038.1">
    <property type="nucleotide sequence ID" value="NC_010556.1"/>
</dbReference>
<evidence type="ECO:0000313" key="10">
    <source>
        <dbReference type="EMBL" id="ACB59613.1"/>
    </source>
</evidence>
<comment type="function">
    <text evidence="8">ATP-binding (A) component of a common energy-coupling factor (ECF) ABC-transporter complex.</text>
</comment>
<evidence type="ECO:0000256" key="3">
    <source>
        <dbReference type="ARBA" id="ARBA00022475"/>
    </source>
</evidence>
<dbReference type="STRING" id="262543.Exig_0126"/>
<dbReference type="FunFam" id="3.40.50.300:FF:000224">
    <property type="entry name" value="Energy-coupling factor transporter ATP-binding protein EcfA"/>
    <property type="match status" value="1"/>
</dbReference>
<dbReference type="EC" id="7.-.-.-" evidence="8"/>
<dbReference type="HOGENOM" id="CLU_000604_1_22_9"/>
<name>B1YH81_EXIS2</name>
<accession>B1YH81</accession>
<dbReference type="eggNOG" id="COG1122">
    <property type="taxonomic scope" value="Bacteria"/>
</dbReference>
<dbReference type="GO" id="GO:0016887">
    <property type="term" value="F:ATP hydrolysis activity"/>
    <property type="evidence" value="ECO:0007669"/>
    <property type="project" value="InterPro"/>
</dbReference>
<dbReference type="InterPro" id="IPR017871">
    <property type="entry name" value="ABC_transporter-like_CS"/>
</dbReference>
<keyword evidence="11" id="KW-1185">Reference proteome</keyword>
<evidence type="ECO:0000256" key="8">
    <source>
        <dbReference type="RuleBase" id="RU365104"/>
    </source>
</evidence>
<dbReference type="Pfam" id="PF00005">
    <property type="entry name" value="ABC_tran"/>
    <property type="match status" value="1"/>
</dbReference>
<dbReference type="EMBL" id="CP001022">
    <property type="protein sequence ID" value="ACB59613.1"/>
    <property type="molecule type" value="Genomic_DNA"/>
</dbReference>
<keyword evidence="4 8" id="KW-0547">Nucleotide-binding</keyword>
<gene>
    <name evidence="10" type="ordered locus">Exig_0126</name>
</gene>
<dbReference type="SUPFAM" id="SSF52540">
    <property type="entry name" value="P-loop containing nucleoside triphosphate hydrolases"/>
    <property type="match status" value="1"/>
</dbReference>
<dbReference type="Gene3D" id="3.40.50.300">
    <property type="entry name" value="P-loop containing nucleotide triphosphate hydrolases"/>
    <property type="match status" value="1"/>
</dbReference>
<evidence type="ECO:0000256" key="1">
    <source>
        <dbReference type="ARBA" id="ARBA00004202"/>
    </source>
</evidence>
<evidence type="ECO:0000259" key="9">
    <source>
        <dbReference type="PROSITE" id="PS50893"/>
    </source>
</evidence>